<evidence type="ECO:0000256" key="1">
    <source>
        <dbReference type="ARBA" id="ARBA00004123"/>
    </source>
</evidence>
<dbReference type="GO" id="GO:0005634">
    <property type="term" value="C:nucleus"/>
    <property type="evidence" value="ECO:0007669"/>
    <property type="project" value="UniProtKB-SubCell"/>
</dbReference>
<dbReference type="FunFam" id="3.40.50.300:FF:001083">
    <property type="entry name" value="Chromosome transmission fidelity factor 18"/>
    <property type="match status" value="1"/>
</dbReference>
<keyword evidence="2" id="KW-0235">DNA replication</keyword>
<dbReference type="EMBL" id="LR899009">
    <property type="protein sequence ID" value="CAD7079095.1"/>
    <property type="molecule type" value="Genomic_DNA"/>
</dbReference>
<organism evidence="13 14">
    <name type="scientific">Hermetia illucens</name>
    <name type="common">Black soldier fly</name>
    <dbReference type="NCBI Taxonomy" id="343691"/>
    <lineage>
        <taxon>Eukaryota</taxon>
        <taxon>Metazoa</taxon>
        <taxon>Ecdysozoa</taxon>
        <taxon>Arthropoda</taxon>
        <taxon>Hexapoda</taxon>
        <taxon>Insecta</taxon>
        <taxon>Pterygota</taxon>
        <taxon>Neoptera</taxon>
        <taxon>Endopterygota</taxon>
        <taxon>Diptera</taxon>
        <taxon>Brachycera</taxon>
        <taxon>Stratiomyomorpha</taxon>
        <taxon>Stratiomyidae</taxon>
        <taxon>Hermetiinae</taxon>
        <taxon>Hermetia</taxon>
    </lineage>
</organism>
<evidence type="ECO:0000313" key="14">
    <source>
        <dbReference type="Proteomes" id="UP000594454"/>
    </source>
</evidence>
<dbReference type="PANTHER" id="PTHR46765">
    <property type="entry name" value="P-LOOP CONTAINING NUCLEOSIDE TRIPHOSPHATE HYDROLASES SUPERFAMILY PROTEIN"/>
    <property type="match status" value="1"/>
</dbReference>
<evidence type="ECO:0000256" key="10">
    <source>
        <dbReference type="SAM" id="Coils"/>
    </source>
</evidence>
<dbReference type="GO" id="GO:0005524">
    <property type="term" value="F:ATP binding"/>
    <property type="evidence" value="ECO:0007669"/>
    <property type="project" value="UniProtKB-KW"/>
</dbReference>
<evidence type="ECO:0000313" key="13">
    <source>
        <dbReference type="EMBL" id="CAD7079095.1"/>
    </source>
</evidence>
<keyword evidence="14" id="KW-1185">Reference proteome</keyword>
<dbReference type="InParanoid" id="A0A7R8YP39"/>
<dbReference type="Pfam" id="PF00004">
    <property type="entry name" value="AAA"/>
    <property type="match status" value="1"/>
</dbReference>
<comment type="similarity">
    <text evidence="8">Belongs to the activator 1 small subunits family. CTF18 subfamily.</text>
</comment>
<dbReference type="GO" id="GO:0003677">
    <property type="term" value="F:DNA binding"/>
    <property type="evidence" value="ECO:0007669"/>
    <property type="project" value="UniProtKB-KW"/>
</dbReference>
<gene>
    <name evidence="13" type="ORF">HERILL_LOCUS2328</name>
</gene>
<dbReference type="OrthoDB" id="2195431at2759"/>
<dbReference type="FunCoup" id="A0A7R8YP39">
    <property type="interactions" value="1554"/>
</dbReference>
<dbReference type="InterPro" id="IPR053016">
    <property type="entry name" value="CTF18-RFC_complex"/>
</dbReference>
<sequence>MSHYPTEEEEFELMYNEELEMMDELNHYDNITRTEPQPCSSKSLTQSTLSSPHLSQIPHEAAGGGAPVNRRLFGTPAAAKRISSTPLPKSDSFEMAPLDPLTEIQNIGISRKRRLEDLFGDIRDIEKELELECNEAKKKKSEEERDLELIEKIVEARRRAREIHNPLKVDAVDRLNKIHSFNMQNLSSNVPKWPFIALSHNGMDRVYVRRHSEEHETKEINEVDTFNKGFGGLLGESKVSVWNEARELVVKRMTAPQITRPAVNAPLEVTRDDIAVGHDLWVEKYQPKKYIELLSDESTNRSLLYWLKMWDKVVFGREFNTIKADQSKLNTFNKKTGRFESTGGWKKRSKNMLNTDIDELGRPIQKIALLCGPPGLGKTTLAHTIARHAGYNVREINASDDRSPEAFRLALESGTQMTSVLNQDKRPNCIVLDEIDGAPLQSIEFLIKFCSDNVIQKGKKGTKTKKQILRRPIICICNDLYVPALRQLRQIAFVVNFPPLESSRLAERLYEIANCERFKTDMASLLALAEKSGNDVRSCLSMMQFFSASKKRLTLQDVLNSNLGQKDRHRGLFDVWSAIFQIQRPKKQITEMKINDKSSQVITMTDMSAGVRVQTVLEAVHSGGDYERLMQGVFENYLGQKMPDPNLSGIVQATKWFCFSDQIHRTINQHQDYTTYMYLQFGFVAWHLLFASLAWPKIHFPNKGFEIHQKTTTQRMIFHALRRGISPGVMGIGSGHAILLDTVSLMKRVLSPNLRSVSLQLLTPKERYDLTHTVEAMADLGLVFTQTKVADGTYQYQLEPDLDALCQFPGYLGITLSYFGRQLIAREVELEIMRRSAPKAEMAKKSEPSKKIVEKKKKEETSPQGLPNHLQTLKPKIRRGANVKET</sequence>
<dbReference type="InterPro" id="IPR003959">
    <property type="entry name" value="ATPase_AAA_core"/>
</dbReference>
<evidence type="ECO:0000256" key="11">
    <source>
        <dbReference type="SAM" id="MobiDB-lite"/>
    </source>
</evidence>
<reference evidence="13 14" key="1">
    <citation type="submission" date="2020-11" db="EMBL/GenBank/DDBJ databases">
        <authorList>
            <person name="Wallbank WR R."/>
            <person name="Pardo Diaz C."/>
            <person name="Kozak K."/>
            <person name="Martin S."/>
            <person name="Jiggins C."/>
            <person name="Moest M."/>
            <person name="Warren A I."/>
            <person name="Generalovic N T."/>
            <person name="Byers J.R.P. K."/>
            <person name="Montejo-Kovacevich G."/>
            <person name="Yen C E."/>
        </authorList>
    </citation>
    <scope>NUCLEOTIDE SEQUENCE [LARGE SCALE GENOMIC DNA]</scope>
</reference>
<dbReference type="CDD" id="cd18140">
    <property type="entry name" value="HLD_clamp_RFC"/>
    <property type="match status" value="1"/>
</dbReference>
<evidence type="ECO:0000256" key="8">
    <source>
        <dbReference type="ARBA" id="ARBA00043975"/>
    </source>
</evidence>
<keyword evidence="7" id="KW-0131">Cell cycle</keyword>
<accession>A0A7R8YP39</accession>
<feature type="compositionally biased region" description="Basic and acidic residues" evidence="11">
    <location>
        <begin position="841"/>
        <end position="861"/>
    </location>
</feature>
<feature type="compositionally biased region" description="Basic residues" evidence="11">
    <location>
        <begin position="875"/>
        <end position="886"/>
    </location>
</feature>
<dbReference type="GO" id="GO:0006260">
    <property type="term" value="P:DNA replication"/>
    <property type="evidence" value="ECO:0007669"/>
    <property type="project" value="UniProtKB-KW"/>
</dbReference>
<dbReference type="AlphaFoldDB" id="A0A7R8YP39"/>
<protein>
    <recommendedName>
        <fullName evidence="9">Chromosome transmission fidelity protein 18 homolog</fullName>
    </recommendedName>
</protein>
<evidence type="ECO:0000256" key="6">
    <source>
        <dbReference type="ARBA" id="ARBA00023242"/>
    </source>
</evidence>
<dbReference type="SMART" id="SM00382">
    <property type="entry name" value="AAA"/>
    <property type="match status" value="1"/>
</dbReference>
<evidence type="ECO:0000256" key="4">
    <source>
        <dbReference type="ARBA" id="ARBA00022840"/>
    </source>
</evidence>
<evidence type="ECO:0000256" key="5">
    <source>
        <dbReference type="ARBA" id="ARBA00023125"/>
    </source>
</evidence>
<dbReference type="CDD" id="cd00009">
    <property type="entry name" value="AAA"/>
    <property type="match status" value="1"/>
</dbReference>
<proteinExistence type="inferred from homology"/>
<dbReference type="SUPFAM" id="SSF52540">
    <property type="entry name" value="P-loop containing nucleoside triphosphate hydrolases"/>
    <property type="match status" value="1"/>
</dbReference>
<feature type="domain" description="AAA+ ATPase" evidence="12">
    <location>
        <begin position="364"/>
        <end position="497"/>
    </location>
</feature>
<dbReference type="InterPro" id="IPR047854">
    <property type="entry name" value="RFC_lid"/>
</dbReference>
<evidence type="ECO:0000256" key="2">
    <source>
        <dbReference type="ARBA" id="ARBA00022705"/>
    </source>
</evidence>
<feature type="region of interest" description="Disordered" evidence="11">
    <location>
        <begin position="31"/>
        <end position="50"/>
    </location>
</feature>
<keyword evidence="4" id="KW-0067">ATP-binding</keyword>
<feature type="region of interest" description="Disordered" evidence="11">
    <location>
        <begin position="837"/>
        <end position="886"/>
    </location>
</feature>
<dbReference type="Gene3D" id="3.40.50.300">
    <property type="entry name" value="P-loop containing nucleotide triphosphate hydrolases"/>
    <property type="match status" value="1"/>
</dbReference>
<dbReference type="InterPro" id="IPR003593">
    <property type="entry name" value="AAA+_ATPase"/>
</dbReference>
<dbReference type="PANTHER" id="PTHR46765:SF1">
    <property type="entry name" value="P-LOOP CONTAINING NUCLEOSIDE TRIPHOSPHATE HYDROLASES SUPERFAMILY PROTEIN"/>
    <property type="match status" value="1"/>
</dbReference>
<evidence type="ECO:0000256" key="9">
    <source>
        <dbReference type="ARBA" id="ARBA00069525"/>
    </source>
</evidence>
<evidence type="ECO:0000256" key="7">
    <source>
        <dbReference type="ARBA" id="ARBA00023306"/>
    </source>
</evidence>
<keyword evidence="6" id="KW-0539">Nucleus</keyword>
<dbReference type="Gene3D" id="1.10.8.60">
    <property type="match status" value="1"/>
</dbReference>
<dbReference type="GO" id="GO:0005737">
    <property type="term" value="C:cytoplasm"/>
    <property type="evidence" value="ECO:0007669"/>
    <property type="project" value="UniProtKB-ARBA"/>
</dbReference>
<comment type="subcellular location">
    <subcellularLocation>
        <location evidence="1">Nucleus</location>
    </subcellularLocation>
</comment>
<feature type="non-terminal residue" evidence="13">
    <location>
        <position position="1"/>
    </location>
</feature>
<keyword evidence="5" id="KW-0238">DNA-binding</keyword>
<evidence type="ECO:0000256" key="3">
    <source>
        <dbReference type="ARBA" id="ARBA00022741"/>
    </source>
</evidence>
<keyword evidence="3" id="KW-0547">Nucleotide-binding</keyword>
<feature type="compositionally biased region" description="Low complexity" evidence="11">
    <location>
        <begin position="40"/>
        <end position="50"/>
    </location>
</feature>
<keyword evidence="10" id="KW-0175">Coiled coil</keyword>
<dbReference type="GO" id="GO:0016887">
    <property type="term" value="F:ATP hydrolysis activity"/>
    <property type="evidence" value="ECO:0007669"/>
    <property type="project" value="InterPro"/>
</dbReference>
<feature type="coiled-coil region" evidence="10">
    <location>
        <begin position="122"/>
        <end position="153"/>
    </location>
</feature>
<dbReference type="FunFam" id="1.10.8.60:FF:000074">
    <property type="entry name" value="Chromosome transmission fidelity protein 18"/>
    <property type="match status" value="1"/>
</dbReference>
<dbReference type="InterPro" id="IPR027417">
    <property type="entry name" value="P-loop_NTPase"/>
</dbReference>
<evidence type="ECO:0000259" key="12">
    <source>
        <dbReference type="SMART" id="SM00382"/>
    </source>
</evidence>
<name>A0A7R8YP39_HERIL</name>
<dbReference type="Proteomes" id="UP000594454">
    <property type="component" value="Chromosome 1"/>
</dbReference>